<protein>
    <submittedName>
        <fullName evidence="2">Esterase PHB depolymerase</fullName>
    </submittedName>
</protein>
<keyword evidence="1" id="KW-0732">Signal</keyword>
<dbReference type="KEGG" id="amuc:Pan181_05220"/>
<dbReference type="Proteomes" id="UP000315750">
    <property type="component" value="Chromosome"/>
</dbReference>
<evidence type="ECO:0000313" key="2">
    <source>
        <dbReference type="EMBL" id="QDU54341.1"/>
    </source>
</evidence>
<sequence precursor="true">MTRLATLTLVLLLFIAVSPTQAALTPDQLEAAKAWLEKPADERPAVDSLDLPSDLSKEDAAQVTEQLWKLMQETDPVEGSALGPLPKSVQESIKDGKLELHASTLPLGEHTMPFVVLRREQQPAPEAGRPLFLCFHGGGAKPDADGPHSWAINTRELQAQVQLSLGVYPSEGIYWIPRMADDRLGRWWHYHNQVAIDAVIDHAVLHWGVDPNRVYILGISEGGYGTDILAPYMPDRFAGAAAMAAGVGLGNPVANLRNVAFSTDVGEKDTMFDRRPLAEKFHAALDDLHEEDPEGYVHRLDVQAGRGHGVDYSQGTGWIPKYTRKPFPNKFVWIDQPLDNHRRSRMYWVNYPESEQEGLNRIVGTADSEANRIELKAEKLSEKVAEGHPTHIDPPEGEIKPLSGAKLTLLLSDELVNLDKPVEVVVNGKSQTVEPSRSAGAILATLADRPDPTMAATCEVEVTVD</sequence>
<dbReference type="SUPFAM" id="SSF53474">
    <property type="entry name" value="alpha/beta-Hydrolases"/>
    <property type="match status" value="1"/>
</dbReference>
<dbReference type="Gene3D" id="3.40.50.1820">
    <property type="entry name" value="alpha/beta hydrolase"/>
    <property type="match status" value="1"/>
</dbReference>
<keyword evidence="3" id="KW-1185">Reference proteome</keyword>
<name>A0A518AHY4_9BACT</name>
<gene>
    <name evidence="2" type="ORF">Pan181_05220</name>
</gene>
<reference evidence="2 3" key="1">
    <citation type="submission" date="2019-02" db="EMBL/GenBank/DDBJ databases">
        <title>Deep-cultivation of Planctomycetes and their phenomic and genomic characterization uncovers novel biology.</title>
        <authorList>
            <person name="Wiegand S."/>
            <person name="Jogler M."/>
            <person name="Boedeker C."/>
            <person name="Pinto D."/>
            <person name="Vollmers J."/>
            <person name="Rivas-Marin E."/>
            <person name="Kohn T."/>
            <person name="Peeters S.H."/>
            <person name="Heuer A."/>
            <person name="Rast P."/>
            <person name="Oberbeckmann S."/>
            <person name="Bunk B."/>
            <person name="Jeske O."/>
            <person name="Meyerdierks A."/>
            <person name="Storesund J.E."/>
            <person name="Kallscheuer N."/>
            <person name="Luecker S."/>
            <person name="Lage O.M."/>
            <person name="Pohl T."/>
            <person name="Merkel B.J."/>
            <person name="Hornburger P."/>
            <person name="Mueller R.-W."/>
            <person name="Bruemmer F."/>
            <person name="Labrenz M."/>
            <person name="Spormann A.M."/>
            <person name="Op den Camp H."/>
            <person name="Overmann J."/>
            <person name="Amann R."/>
            <person name="Jetten M.S.M."/>
            <person name="Mascher T."/>
            <person name="Medema M.H."/>
            <person name="Devos D.P."/>
            <person name="Kaster A.-K."/>
            <person name="Ovreas L."/>
            <person name="Rohde M."/>
            <person name="Galperin M.Y."/>
            <person name="Jogler C."/>
        </authorList>
    </citation>
    <scope>NUCLEOTIDE SEQUENCE [LARGE SCALE GENOMIC DNA]</scope>
    <source>
        <strain evidence="2 3">Pan181</strain>
    </source>
</reference>
<accession>A0A518AHY4</accession>
<evidence type="ECO:0000256" key="1">
    <source>
        <dbReference type="SAM" id="SignalP"/>
    </source>
</evidence>
<feature type="signal peptide" evidence="1">
    <location>
        <begin position="1"/>
        <end position="22"/>
    </location>
</feature>
<proteinExistence type="predicted"/>
<dbReference type="RefSeq" id="WP_197528847.1">
    <property type="nucleotide sequence ID" value="NZ_CP036278.1"/>
</dbReference>
<organism evidence="2 3">
    <name type="scientific">Aeoliella mucimassa</name>
    <dbReference type="NCBI Taxonomy" id="2527972"/>
    <lineage>
        <taxon>Bacteria</taxon>
        <taxon>Pseudomonadati</taxon>
        <taxon>Planctomycetota</taxon>
        <taxon>Planctomycetia</taxon>
        <taxon>Pirellulales</taxon>
        <taxon>Lacipirellulaceae</taxon>
        <taxon>Aeoliella</taxon>
    </lineage>
</organism>
<feature type="chain" id="PRO_5021849299" evidence="1">
    <location>
        <begin position="23"/>
        <end position="465"/>
    </location>
</feature>
<dbReference type="AlphaFoldDB" id="A0A518AHY4"/>
<dbReference type="EMBL" id="CP036278">
    <property type="protein sequence ID" value="QDU54341.1"/>
    <property type="molecule type" value="Genomic_DNA"/>
</dbReference>
<evidence type="ECO:0000313" key="3">
    <source>
        <dbReference type="Proteomes" id="UP000315750"/>
    </source>
</evidence>
<dbReference type="InterPro" id="IPR029058">
    <property type="entry name" value="AB_hydrolase_fold"/>
</dbReference>